<dbReference type="RefSeq" id="WP_087143936.1">
    <property type="nucleotide sequence ID" value="NZ_FUKI01000121.1"/>
</dbReference>
<name>A0A1R4HBS2_9GAMM</name>
<evidence type="ECO:0000313" key="3">
    <source>
        <dbReference type="Proteomes" id="UP000195667"/>
    </source>
</evidence>
<organism evidence="2 3">
    <name type="scientific">Crenothrix polyspora</name>
    <dbReference type="NCBI Taxonomy" id="360316"/>
    <lineage>
        <taxon>Bacteria</taxon>
        <taxon>Pseudomonadati</taxon>
        <taxon>Pseudomonadota</taxon>
        <taxon>Gammaproteobacteria</taxon>
        <taxon>Methylococcales</taxon>
        <taxon>Crenotrichaceae</taxon>
        <taxon>Crenothrix</taxon>
    </lineage>
</organism>
<dbReference type="EMBL" id="FUKI01000121">
    <property type="protein sequence ID" value="SJM93626.1"/>
    <property type="molecule type" value="Genomic_DNA"/>
</dbReference>
<evidence type="ECO:0000256" key="1">
    <source>
        <dbReference type="SAM" id="SignalP"/>
    </source>
</evidence>
<protein>
    <recommendedName>
        <fullName evidence="4">Cytochrome c domain-containing protein</fullName>
    </recommendedName>
</protein>
<feature type="chain" id="PRO_5012458615" description="Cytochrome c domain-containing protein" evidence="1">
    <location>
        <begin position="28"/>
        <end position="565"/>
    </location>
</feature>
<accession>A0A1R4HBS2</accession>
<feature type="signal peptide" evidence="1">
    <location>
        <begin position="1"/>
        <end position="27"/>
    </location>
</feature>
<dbReference type="AlphaFoldDB" id="A0A1R4HBS2"/>
<dbReference type="Proteomes" id="UP000195667">
    <property type="component" value="Unassembled WGS sequence"/>
</dbReference>
<keyword evidence="3" id="KW-1185">Reference proteome</keyword>
<proteinExistence type="predicted"/>
<sequence length="565" mass="62374">MKNAAKLYYQQKLFVMLVAITSINAQAHSTYANTRQTLPSLPAVVPVASLPATVYKSPEIINQWVAQDKKDLMKAHAWELFIAAMQPLYKEKDATIRLFDTWHSLDEVVPPIGAPIVGFNKSGAGTTRKTNTMGNLDVPEQSAHSHASALAITLKNAPPDTNTGRDYLAFSEASVSDVKYNLEIGKFVESQLMNTKVTPSGETVVVGYNLNARIVPNSAQSVIFDDTKAVMIKPAFTIIKGKGPTVIGRWDENINVTNPDSIATAQLPGHANTLVASERTWRKEAIIYPSNSSTWPEPTTYYGRDGLEIDPPSNENGRLMAFNLSDFHYIKLTQAQVDSLKTGILKELMGPNIDNIEVGDYAILTSFHISTREINDWTWQTFWWQPTGSESLYQNGVQLHQEVLFNTNPLYKPLKHFRTGVGYSYATANKEAVINANPYLEGSFGMLKGLETVFGAKADTNSVNIFLRDESNPANPMPLSYDGVNYVHTPTFGLKTNCVTCHRAAAYPLDSYGTLPASTGGIYPDYGLLKGNEDLFVNRVTTGFLWGVVNKIAEREADVNTKIEE</sequence>
<gene>
    <name evidence="2" type="ORF">CRENPOLYSF1_450003</name>
</gene>
<dbReference type="OrthoDB" id="280897at2"/>
<reference evidence="3" key="1">
    <citation type="submission" date="2017-02" db="EMBL/GenBank/DDBJ databases">
        <authorList>
            <person name="Daims H."/>
        </authorList>
    </citation>
    <scope>NUCLEOTIDE SEQUENCE [LARGE SCALE GENOMIC DNA]</scope>
</reference>
<evidence type="ECO:0000313" key="2">
    <source>
        <dbReference type="EMBL" id="SJM93626.1"/>
    </source>
</evidence>
<keyword evidence="1" id="KW-0732">Signal</keyword>
<evidence type="ECO:0008006" key="4">
    <source>
        <dbReference type="Google" id="ProtNLM"/>
    </source>
</evidence>